<sequence length="241" mass="27281">MGIRIPQSNVLTNVADKAITKEMHDGSGKATTTASSSEAEQGSEDSPVQARPERLSNLPNEQLLGEGNTSRSGEGSMQFLELMDICTKLSERVTSLENELTSTKADYNKALITLTNRVKQLEKQLKHKRRRAIVDSLEDKESSLDVKDSPKQGRMIEEIDKDENVNLVKSHKVWDQNHTFIPKDFEIKKEVIKIYGFNLLQESSKKQKLDEQAEVLVDCDQEEDEMKKYMVIVPAEEITID</sequence>
<evidence type="ECO:0000256" key="2">
    <source>
        <dbReference type="SAM" id="MobiDB-lite"/>
    </source>
</evidence>
<organism evidence="3">
    <name type="scientific">Tanacetum cinerariifolium</name>
    <name type="common">Dalmatian daisy</name>
    <name type="synonym">Chrysanthemum cinerariifolium</name>
    <dbReference type="NCBI Taxonomy" id="118510"/>
    <lineage>
        <taxon>Eukaryota</taxon>
        <taxon>Viridiplantae</taxon>
        <taxon>Streptophyta</taxon>
        <taxon>Embryophyta</taxon>
        <taxon>Tracheophyta</taxon>
        <taxon>Spermatophyta</taxon>
        <taxon>Magnoliopsida</taxon>
        <taxon>eudicotyledons</taxon>
        <taxon>Gunneridae</taxon>
        <taxon>Pentapetalae</taxon>
        <taxon>asterids</taxon>
        <taxon>campanulids</taxon>
        <taxon>Asterales</taxon>
        <taxon>Asteraceae</taxon>
        <taxon>Asteroideae</taxon>
        <taxon>Anthemideae</taxon>
        <taxon>Anthemidinae</taxon>
        <taxon>Tanacetum</taxon>
    </lineage>
</organism>
<dbReference type="EMBL" id="BKCJ010002613">
    <property type="protein sequence ID" value="GEU49773.1"/>
    <property type="molecule type" value="Genomic_DNA"/>
</dbReference>
<protein>
    <submittedName>
        <fullName evidence="3">Uncharacterized protein</fullName>
    </submittedName>
</protein>
<feature type="compositionally biased region" description="Polar residues" evidence="2">
    <location>
        <begin position="1"/>
        <end position="12"/>
    </location>
</feature>
<evidence type="ECO:0000256" key="1">
    <source>
        <dbReference type="SAM" id="Coils"/>
    </source>
</evidence>
<feature type="compositionally biased region" description="Basic and acidic residues" evidence="2">
    <location>
        <begin position="18"/>
        <end position="27"/>
    </location>
</feature>
<evidence type="ECO:0000313" key="3">
    <source>
        <dbReference type="EMBL" id="GEU49773.1"/>
    </source>
</evidence>
<name>A0A6L2KJU8_TANCI</name>
<feature type="compositionally biased region" description="Low complexity" evidence="2">
    <location>
        <begin position="28"/>
        <end position="46"/>
    </location>
</feature>
<proteinExistence type="predicted"/>
<comment type="caution">
    <text evidence="3">The sequence shown here is derived from an EMBL/GenBank/DDBJ whole genome shotgun (WGS) entry which is preliminary data.</text>
</comment>
<keyword evidence="1" id="KW-0175">Coiled coil</keyword>
<feature type="region of interest" description="Disordered" evidence="2">
    <location>
        <begin position="1"/>
        <end position="74"/>
    </location>
</feature>
<gene>
    <name evidence="3" type="ORF">Tci_021751</name>
</gene>
<reference evidence="3" key="1">
    <citation type="journal article" date="2019" name="Sci. Rep.">
        <title>Draft genome of Tanacetum cinerariifolium, the natural source of mosquito coil.</title>
        <authorList>
            <person name="Yamashiro T."/>
            <person name="Shiraishi A."/>
            <person name="Satake H."/>
            <person name="Nakayama K."/>
        </authorList>
    </citation>
    <scope>NUCLEOTIDE SEQUENCE</scope>
</reference>
<dbReference type="AlphaFoldDB" id="A0A6L2KJU8"/>
<feature type="coiled-coil region" evidence="1">
    <location>
        <begin position="86"/>
        <end position="131"/>
    </location>
</feature>
<accession>A0A6L2KJU8</accession>